<proteinExistence type="predicted"/>
<feature type="region of interest" description="Disordered" evidence="1">
    <location>
        <begin position="46"/>
        <end position="81"/>
    </location>
</feature>
<sequence>MKIGTKSNCKRFSSIIAILGITFAATAAAATTFDRFGCDNNEMFCGSIDDDDDDDEDIADDDDDDDEDDDDDDDDDKEIDR</sequence>
<evidence type="ECO:0000256" key="1">
    <source>
        <dbReference type="SAM" id="MobiDB-lite"/>
    </source>
</evidence>
<feature type="compositionally biased region" description="Acidic residues" evidence="1">
    <location>
        <begin position="48"/>
        <end position="81"/>
    </location>
</feature>
<dbReference type="EMBL" id="JXLN01003223">
    <property type="protein sequence ID" value="KPM02884.1"/>
    <property type="molecule type" value="Genomic_DNA"/>
</dbReference>
<evidence type="ECO:0000313" key="3">
    <source>
        <dbReference type="Proteomes" id="UP000616769"/>
    </source>
</evidence>
<reference evidence="2 3" key="1">
    <citation type="journal article" date="2015" name="Parasit. Vectors">
        <title>Draft genome of the scabies mite.</title>
        <authorList>
            <person name="Rider S.D.Jr."/>
            <person name="Morgan M.S."/>
            <person name="Arlian L.G."/>
        </authorList>
    </citation>
    <scope>NUCLEOTIDE SEQUENCE [LARGE SCALE GENOMIC DNA]</scope>
    <source>
        <strain evidence="2">Arlian Lab</strain>
    </source>
</reference>
<dbReference type="Proteomes" id="UP000616769">
    <property type="component" value="Unassembled WGS sequence"/>
</dbReference>
<comment type="caution">
    <text evidence="2">The sequence shown here is derived from an EMBL/GenBank/DDBJ whole genome shotgun (WGS) entry which is preliminary data.</text>
</comment>
<gene>
    <name evidence="2" type="ORF">QR98_0013100</name>
</gene>
<protein>
    <submittedName>
        <fullName evidence="2">Uncharacterized protein</fullName>
    </submittedName>
</protein>
<name>A0A131ZVX4_SARSC</name>
<organism evidence="2 3">
    <name type="scientific">Sarcoptes scabiei</name>
    <name type="common">Itch mite</name>
    <name type="synonym">Acarus scabiei</name>
    <dbReference type="NCBI Taxonomy" id="52283"/>
    <lineage>
        <taxon>Eukaryota</taxon>
        <taxon>Metazoa</taxon>
        <taxon>Ecdysozoa</taxon>
        <taxon>Arthropoda</taxon>
        <taxon>Chelicerata</taxon>
        <taxon>Arachnida</taxon>
        <taxon>Acari</taxon>
        <taxon>Acariformes</taxon>
        <taxon>Sarcoptiformes</taxon>
        <taxon>Astigmata</taxon>
        <taxon>Psoroptidia</taxon>
        <taxon>Sarcoptoidea</taxon>
        <taxon>Sarcoptidae</taxon>
        <taxon>Sarcoptinae</taxon>
        <taxon>Sarcoptes</taxon>
    </lineage>
</organism>
<evidence type="ECO:0000313" key="2">
    <source>
        <dbReference type="EMBL" id="KPM02884.1"/>
    </source>
</evidence>
<dbReference type="VEuPathDB" id="VectorBase:SSCA000420"/>
<dbReference type="AlphaFoldDB" id="A0A131ZVX4"/>
<accession>A0A131ZVX4</accession>